<proteinExistence type="predicted"/>
<dbReference type="PANTHER" id="PTHR24221">
    <property type="entry name" value="ATP-BINDING CASSETTE SUB-FAMILY B"/>
    <property type="match status" value="1"/>
</dbReference>
<feature type="transmembrane region" description="Helical" evidence="7">
    <location>
        <begin position="164"/>
        <end position="188"/>
    </location>
</feature>
<dbReference type="Pfam" id="PF00005">
    <property type="entry name" value="ABC_tran"/>
    <property type="match status" value="1"/>
</dbReference>
<dbReference type="Pfam" id="PF00664">
    <property type="entry name" value="ABC_membrane"/>
    <property type="match status" value="1"/>
</dbReference>
<dbReference type="PANTHER" id="PTHR24221:SF606">
    <property type="entry name" value="COLICIN V SECRETION-PROCESSING ATP-BINDING PROTEIN"/>
    <property type="match status" value="1"/>
</dbReference>
<evidence type="ECO:0000256" key="7">
    <source>
        <dbReference type="SAM" id="Phobius"/>
    </source>
</evidence>
<reference evidence="11 12" key="1">
    <citation type="submission" date="2018-05" db="EMBL/GenBank/DDBJ databases">
        <title>Description of Sphingomonas pokkalii sp nov, isolated from the rhizosphere of saline tolerant pokkali rice and its draft genome analysis.</title>
        <authorList>
            <person name="Menon R."/>
            <person name="Kumari S."/>
            <person name="Rameshkumar N."/>
        </authorList>
    </citation>
    <scope>NUCLEOTIDE SEQUENCE [LARGE SCALE GENOMIC DNA]</scope>
    <source>
        <strain evidence="11 12">L3B27</strain>
    </source>
</reference>
<dbReference type="SUPFAM" id="SSF52540">
    <property type="entry name" value="P-loop containing nucleoside triphosphate hydrolases"/>
    <property type="match status" value="1"/>
</dbReference>
<dbReference type="AlphaFoldDB" id="A0A2U0SC39"/>
<dbReference type="InterPro" id="IPR011527">
    <property type="entry name" value="ABC1_TM_dom"/>
</dbReference>
<dbReference type="SMART" id="SM00382">
    <property type="entry name" value="AAA"/>
    <property type="match status" value="1"/>
</dbReference>
<dbReference type="RefSeq" id="WP_116468295.1">
    <property type="nucleotide sequence ID" value="NZ_QENQ01000001.1"/>
</dbReference>
<dbReference type="InterPro" id="IPR027417">
    <property type="entry name" value="P-loop_NTPase"/>
</dbReference>
<evidence type="ECO:0000256" key="1">
    <source>
        <dbReference type="ARBA" id="ARBA00004651"/>
    </source>
</evidence>
<feature type="transmembrane region" description="Helical" evidence="7">
    <location>
        <begin position="282"/>
        <end position="300"/>
    </location>
</feature>
<evidence type="ECO:0000256" key="4">
    <source>
        <dbReference type="ARBA" id="ARBA00022840"/>
    </source>
</evidence>
<keyword evidence="3" id="KW-0547">Nucleotide-binding</keyword>
<feature type="domain" description="ABC transporter" evidence="8">
    <location>
        <begin position="486"/>
        <end position="719"/>
    </location>
</feature>
<dbReference type="InterPro" id="IPR036640">
    <property type="entry name" value="ABC1_TM_sf"/>
</dbReference>
<name>A0A2U0SC39_9SPHN</name>
<keyword evidence="12" id="KW-1185">Reference proteome</keyword>
<keyword evidence="5 7" id="KW-1133">Transmembrane helix</keyword>
<evidence type="ECO:0000259" key="8">
    <source>
        <dbReference type="PROSITE" id="PS50893"/>
    </source>
</evidence>
<dbReference type="Proteomes" id="UP000245890">
    <property type="component" value="Unassembled WGS sequence"/>
</dbReference>
<protein>
    <recommendedName>
        <fullName evidence="13">ABC transporter</fullName>
    </recommendedName>
</protein>
<dbReference type="EMBL" id="QENQ01000001">
    <property type="protein sequence ID" value="PVX28851.1"/>
    <property type="molecule type" value="Genomic_DNA"/>
</dbReference>
<dbReference type="InterPro" id="IPR017871">
    <property type="entry name" value="ABC_transporter-like_CS"/>
</dbReference>
<evidence type="ECO:0000256" key="2">
    <source>
        <dbReference type="ARBA" id="ARBA00022692"/>
    </source>
</evidence>
<dbReference type="InterPro" id="IPR003593">
    <property type="entry name" value="AAA+_ATPase"/>
</dbReference>
<gene>
    <name evidence="11" type="ORF">DD559_05500</name>
</gene>
<dbReference type="PROSITE" id="PS50929">
    <property type="entry name" value="ABC_TM1F"/>
    <property type="match status" value="1"/>
</dbReference>
<evidence type="ECO:0000259" key="9">
    <source>
        <dbReference type="PROSITE" id="PS50929"/>
    </source>
</evidence>
<evidence type="ECO:0000256" key="6">
    <source>
        <dbReference type="ARBA" id="ARBA00023136"/>
    </source>
</evidence>
<comment type="subcellular location">
    <subcellularLocation>
        <location evidence="1">Cell membrane</location>
        <topology evidence="1">Multi-pass membrane protein</topology>
    </subcellularLocation>
</comment>
<dbReference type="Gene3D" id="3.40.50.300">
    <property type="entry name" value="P-loop containing nucleotide triphosphate hydrolases"/>
    <property type="match status" value="1"/>
</dbReference>
<dbReference type="PROSITE" id="PS50990">
    <property type="entry name" value="PEPTIDASE_C39"/>
    <property type="match status" value="1"/>
</dbReference>
<feature type="transmembrane region" description="Helical" evidence="7">
    <location>
        <begin position="414"/>
        <end position="435"/>
    </location>
</feature>
<evidence type="ECO:0000313" key="11">
    <source>
        <dbReference type="EMBL" id="PVX28851.1"/>
    </source>
</evidence>
<keyword evidence="6 7" id="KW-0472">Membrane</keyword>
<dbReference type="Gene3D" id="1.20.1560.10">
    <property type="entry name" value="ABC transporter type 1, transmembrane domain"/>
    <property type="match status" value="1"/>
</dbReference>
<feature type="transmembrane region" description="Helical" evidence="7">
    <location>
        <begin position="306"/>
        <end position="325"/>
    </location>
</feature>
<dbReference type="GO" id="GO:0008233">
    <property type="term" value="F:peptidase activity"/>
    <property type="evidence" value="ECO:0007669"/>
    <property type="project" value="InterPro"/>
</dbReference>
<feature type="domain" description="ABC transmembrane type-1" evidence="9">
    <location>
        <begin position="171"/>
        <end position="428"/>
    </location>
</feature>
<evidence type="ECO:0000313" key="12">
    <source>
        <dbReference type="Proteomes" id="UP000245890"/>
    </source>
</evidence>
<dbReference type="PROSITE" id="PS50893">
    <property type="entry name" value="ABC_TRANSPORTER_2"/>
    <property type="match status" value="1"/>
</dbReference>
<dbReference type="Gene3D" id="3.90.70.10">
    <property type="entry name" value="Cysteine proteinases"/>
    <property type="match status" value="1"/>
</dbReference>
<dbReference type="GO" id="GO:0006508">
    <property type="term" value="P:proteolysis"/>
    <property type="evidence" value="ECO:0007669"/>
    <property type="project" value="InterPro"/>
</dbReference>
<dbReference type="Pfam" id="PF03412">
    <property type="entry name" value="Peptidase_C39"/>
    <property type="match status" value="1"/>
</dbReference>
<dbReference type="InterPro" id="IPR003439">
    <property type="entry name" value="ABC_transporter-like_ATP-bd"/>
</dbReference>
<dbReference type="SUPFAM" id="SSF90123">
    <property type="entry name" value="ABC transporter transmembrane region"/>
    <property type="match status" value="1"/>
</dbReference>
<evidence type="ECO:0000256" key="3">
    <source>
        <dbReference type="ARBA" id="ARBA00022741"/>
    </source>
</evidence>
<dbReference type="InterPro" id="IPR039421">
    <property type="entry name" value="Type_1_exporter"/>
</dbReference>
<comment type="caution">
    <text evidence="11">The sequence shown here is derived from an EMBL/GenBank/DDBJ whole genome shotgun (WGS) entry which is preliminary data.</text>
</comment>
<evidence type="ECO:0000256" key="5">
    <source>
        <dbReference type="ARBA" id="ARBA00022989"/>
    </source>
</evidence>
<keyword evidence="2 7" id="KW-0812">Transmembrane</keyword>
<dbReference type="PROSITE" id="PS00211">
    <property type="entry name" value="ABC_TRANSPORTER_1"/>
    <property type="match status" value="1"/>
</dbReference>
<feature type="transmembrane region" description="Helical" evidence="7">
    <location>
        <begin position="203"/>
        <end position="221"/>
    </location>
</feature>
<dbReference type="GO" id="GO:0034040">
    <property type="term" value="F:ATPase-coupled lipid transmembrane transporter activity"/>
    <property type="evidence" value="ECO:0007669"/>
    <property type="project" value="TreeGrafter"/>
</dbReference>
<evidence type="ECO:0008006" key="13">
    <source>
        <dbReference type="Google" id="ProtNLM"/>
    </source>
</evidence>
<organism evidence="11 12">
    <name type="scientific">Sphingomonas pokkalii</name>
    <dbReference type="NCBI Taxonomy" id="2175090"/>
    <lineage>
        <taxon>Bacteria</taxon>
        <taxon>Pseudomonadati</taxon>
        <taxon>Pseudomonadota</taxon>
        <taxon>Alphaproteobacteria</taxon>
        <taxon>Sphingomonadales</taxon>
        <taxon>Sphingomonadaceae</taxon>
        <taxon>Sphingomonas</taxon>
    </lineage>
</organism>
<keyword evidence="4" id="KW-0067">ATP-binding</keyword>
<feature type="domain" description="Peptidase C39" evidence="10">
    <location>
        <begin position="16"/>
        <end position="135"/>
    </location>
</feature>
<dbReference type="GO" id="GO:0005886">
    <property type="term" value="C:plasma membrane"/>
    <property type="evidence" value="ECO:0007669"/>
    <property type="project" value="UniProtKB-SubCell"/>
</dbReference>
<dbReference type="GO" id="GO:0005524">
    <property type="term" value="F:ATP binding"/>
    <property type="evidence" value="ECO:0007669"/>
    <property type="project" value="UniProtKB-KW"/>
</dbReference>
<accession>A0A2U0SC39</accession>
<sequence length="727" mass="78999">MSRWPRRASKIDPVLQGAHAECGLACVAMILRHAGAEHTLAELRERWSVGLRAISLRQLIQIFGDYGISGRPIKTSLDGLRRIKYPAILHWDFGHYVVLERATTKYLEIVDPAVGRRRITAREASRHFTGVTLELEITACAPRTATDRRESAIQLLLPDLRAQLIAAVPTLLVSITVSLAALVLPLFLKVGFERLIPDRSLPLIHQTALLFAIVACAHLLLQLSRVGHMAKVRARLTQTMAQALFRKLIYAKASFFEERPANRLASQYQAVQSISSVMTEQILTNGVDILFVVLGVALLLATDLLIGATFAIGILAFFAFQLAAMRETNARLGASIQAELTENGYVFETMDSMSAVKVYGAASERISSWHNVHGETARAQSLYWSYLEGFRAKQEWLGNLTWISTVYLSICHNLAGYISVGTVAAIASWGGFILVRAREVARGALAAASLRTHFARIDDIIHAPDETRTATTSSCGGNVGPVLDEVGLDELWFRYSVFSPWILKGCSLTARSGELVGITAPSGTGKSTLIKLMVGLLEPASGTIAAGSCRETGAAVARIRSNAGVVLQNDVLVTGTILDNITFFDVEPDLNRAAECARLACIDDVIEGQPLGYGALVGRRGAGFSAGQIQRLLLARALYRDPDVLLLDEFSANMDEALEAQILSNLQQLKKIIIVVAHRPQVLSACSKIFSLKDGNLVEQPCASSPSMDSMMRAECHSVAAPFSSLL</sequence>
<evidence type="ECO:0000259" key="10">
    <source>
        <dbReference type="PROSITE" id="PS50990"/>
    </source>
</evidence>
<dbReference type="OrthoDB" id="9787557at2"/>
<dbReference type="GO" id="GO:0140359">
    <property type="term" value="F:ABC-type transporter activity"/>
    <property type="evidence" value="ECO:0007669"/>
    <property type="project" value="InterPro"/>
</dbReference>
<dbReference type="GO" id="GO:0016887">
    <property type="term" value="F:ATP hydrolysis activity"/>
    <property type="evidence" value="ECO:0007669"/>
    <property type="project" value="InterPro"/>
</dbReference>
<dbReference type="InterPro" id="IPR005074">
    <property type="entry name" value="Peptidase_C39"/>
</dbReference>